<name>A0A5B7JLG2_PORTR</name>
<dbReference type="AlphaFoldDB" id="A0A5B7JLG2"/>
<evidence type="ECO:0000313" key="2">
    <source>
        <dbReference type="Proteomes" id="UP000324222"/>
    </source>
</evidence>
<dbReference type="Proteomes" id="UP000324222">
    <property type="component" value="Unassembled WGS sequence"/>
</dbReference>
<gene>
    <name evidence="1" type="ORF">E2C01_090465</name>
</gene>
<keyword evidence="2" id="KW-1185">Reference proteome</keyword>
<accession>A0A5B7JLG2</accession>
<comment type="caution">
    <text evidence="1">The sequence shown here is derived from an EMBL/GenBank/DDBJ whole genome shotgun (WGS) entry which is preliminary data.</text>
</comment>
<dbReference type="EMBL" id="VSRR010101549">
    <property type="protein sequence ID" value="MPC95263.1"/>
    <property type="molecule type" value="Genomic_DNA"/>
</dbReference>
<protein>
    <submittedName>
        <fullName evidence="1">Uncharacterized protein</fullName>
    </submittedName>
</protein>
<reference evidence="1 2" key="1">
    <citation type="submission" date="2019-05" db="EMBL/GenBank/DDBJ databases">
        <title>Another draft genome of Portunus trituberculatus and its Hox gene families provides insights of decapod evolution.</title>
        <authorList>
            <person name="Jeong J.-H."/>
            <person name="Song I."/>
            <person name="Kim S."/>
            <person name="Choi T."/>
            <person name="Kim D."/>
            <person name="Ryu S."/>
            <person name="Kim W."/>
        </authorList>
    </citation>
    <scope>NUCLEOTIDE SEQUENCE [LARGE SCALE GENOMIC DNA]</scope>
    <source>
        <tissue evidence="1">Muscle</tissue>
    </source>
</reference>
<proteinExistence type="predicted"/>
<organism evidence="1 2">
    <name type="scientific">Portunus trituberculatus</name>
    <name type="common">Swimming crab</name>
    <name type="synonym">Neptunus trituberculatus</name>
    <dbReference type="NCBI Taxonomy" id="210409"/>
    <lineage>
        <taxon>Eukaryota</taxon>
        <taxon>Metazoa</taxon>
        <taxon>Ecdysozoa</taxon>
        <taxon>Arthropoda</taxon>
        <taxon>Crustacea</taxon>
        <taxon>Multicrustacea</taxon>
        <taxon>Malacostraca</taxon>
        <taxon>Eumalacostraca</taxon>
        <taxon>Eucarida</taxon>
        <taxon>Decapoda</taxon>
        <taxon>Pleocyemata</taxon>
        <taxon>Brachyura</taxon>
        <taxon>Eubrachyura</taxon>
        <taxon>Portunoidea</taxon>
        <taxon>Portunidae</taxon>
        <taxon>Portuninae</taxon>
        <taxon>Portunus</taxon>
    </lineage>
</organism>
<evidence type="ECO:0000313" key="1">
    <source>
        <dbReference type="EMBL" id="MPC95263.1"/>
    </source>
</evidence>
<sequence length="72" mass="8330">MGKDDFLRWNKCLKAQGDEREKMPDTFTCPRTISDGERFKCLAQKNHGSWNDPRLSARNATIVLKRSPYDKG</sequence>